<keyword evidence="2" id="KW-1185">Reference proteome</keyword>
<protein>
    <recommendedName>
        <fullName evidence="3">Transcriptional regulator</fullName>
    </recommendedName>
</protein>
<dbReference type="EMBL" id="BMQX01000005">
    <property type="protein sequence ID" value="GGQ11006.1"/>
    <property type="molecule type" value="Genomic_DNA"/>
</dbReference>
<evidence type="ECO:0000313" key="1">
    <source>
        <dbReference type="EMBL" id="GGQ11006.1"/>
    </source>
</evidence>
<proteinExistence type="predicted"/>
<dbReference type="InterPro" id="IPR023534">
    <property type="entry name" value="Rof/RNase_P-like"/>
</dbReference>
<dbReference type="InterPro" id="IPR009778">
    <property type="entry name" value="ROF"/>
</dbReference>
<evidence type="ECO:0008006" key="3">
    <source>
        <dbReference type="Google" id="ProtNLM"/>
    </source>
</evidence>
<dbReference type="Gene3D" id="2.30.30.400">
    <property type="entry name" value="Rof-like"/>
    <property type="match status" value="1"/>
</dbReference>
<comment type="caution">
    <text evidence="1">The sequence shown here is derived from an EMBL/GenBank/DDBJ whole genome shotgun (WGS) entry which is preliminary data.</text>
</comment>
<reference evidence="2" key="1">
    <citation type="journal article" date="2019" name="Int. J. Syst. Evol. Microbiol.">
        <title>The Global Catalogue of Microorganisms (GCM) 10K type strain sequencing project: providing services to taxonomists for standard genome sequencing and annotation.</title>
        <authorList>
            <consortium name="The Broad Institute Genomics Platform"/>
            <consortium name="The Broad Institute Genome Sequencing Center for Infectious Disease"/>
            <person name="Wu L."/>
            <person name="Ma J."/>
        </authorList>
    </citation>
    <scope>NUCLEOTIDE SEQUENCE [LARGE SCALE GENOMIC DNA]</scope>
    <source>
        <strain evidence="2">JCM 32306</strain>
    </source>
</reference>
<organism evidence="1 2">
    <name type="scientific">Shewanella litoralis</name>
    <dbReference type="NCBI Taxonomy" id="2282700"/>
    <lineage>
        <taxon>Bacteria</taxon>
        <taxon>Pseudomonadati</taxon>
        <taxon>Pseudomonadota</taxon>
        <taxon>Gammaproteobacteria</taxon>
        <taxon>Alteromonadales</taxon>
        <taxon>Shewanellaceae</taxon>
        <taxon>Shewanella</taxon>
    </lineage>
</organism>
<dbReference type="SUPFAM" id="SSF101744">
    <property type="entry name" value="Rof/RNase P subunit-like"/>
    <property type="match status" value="1"/>
</dbReference>
<accession>A0ABQ2R721</accession>
<sequence length="87" mass="9806">MTPIKCAHYDYIEIMCLHQYQVKITLHSGIEIVGHFNQTAIVKQGEMTHEVIRGVTQQQQAITVILTDINCIDVLSTNAVFDHVQLG</sequence>
<dbReference type="RefSeq" id="WP_160052934.1">
    <property type="nucleotide sequence ID" value="NZ_BMQX01000005.1"/>
</dbReference>
<name>A0ABQ2R721_9GAMM</name>
<gene>
    <name evidence="1" type="ORF">GCM10009411_09570</name>
</gene>
<dbReference type="Pfam" id="PF07073">
    <property type="entry name" value="ROF"/>
    <property type="match status" value="1"/>
</dbReference>
<dbReference type="Proteomes" id="UP000619118">
    <property type="component" value="Unassembled WGS sequence"/>
</dbReference>
<evidence type="ECO:0000313" key="2">
    <source>
        <dbReference type="Proteomes" id="UP000619118"/>
    </source>
</evidence>
<dbReference type="InterPro" id="IPR038626">
    <property type="entry name" value="Rof-like_sf"/>
</dbReference>